<reference evidence="2" key="2">
    <citation type="submission" date="2015-06" db="UniProtKB">
        <authorList>
            <consortium name="EnsemblMetazoa"/>
        </authorList>
    </citation>
    <scope>IDENTIFICATION</scope>
</reference>
<feature type="region of interest" description="Disordered" evidence="1">
    <location>
        <begin position="1"/>
        <end position="20"/>
    </location>
</feature>
<name>T1JWE1_TETUR</name>
<proteinExistence type="predicted"/>
<protein>
    <submittedName>
        <fullName evidence="2">Uncharacterized protein</fullName>
    </submittedName>
</protein>
<evidence type="ECO:0000313" key="2">
    <source>
        <dbReference type="EnsemblMetazoa" id="tetur02g07940.1"/>
    </source>
</evidence>
<dbReference type="Proteomes" id="UP000015104">
    <property type="component" value="Unassembled WGS sequence"/>
</dbReference>
<dbReference type="EnsemblMetazoa" id="tetur02g07940.1">
    <property type="protein sequence ID" value="tetur02g07940.1"/>
    <property type="gene ID" value="tetur02g07940"/>
</dbReference>
<accession>T1JWE1</accession>
<keyword evidence="3" id="KW-1185">Reference proteome</keyword>
<evidence type="ECO:0000313" key="3">
    <source>
        <dbReference type="Proteomes" id="UP000015104"/>
    </source>
</evidence>
<feature type="compositionally biased region" description="Basic and acidic residues" evidence="1">
    <location>
        <begin position="1"/>
        <end position="12"/>
    </location>
</feature>
<sequence length="101" mass="11592">MDLDRSENDHNGKKLVTLSNEHKGEIEARAESFNAADDAEKMLMLTSFWYNCEKLRAKAGERNNVSAGFRQMMILELHLVVESRAKADERKECFCRIQTAV</sequence>
<organism evidence="2 3">
    <name type="scientific">Tetranychus urticae</name>
    <name type="common">Two-spotted spider mite</name>
    <dbReference type="NCBI Taxonomy" id="32264"/>
    <lineage>
        <taxon>Eukaryota</taxon>
        <taxon>Metazoa</taxon>
        <taxon>Ecdysozoa</taxon>
        <taxon>Arthropoda</taxon>
        <taxon>Chelicerata</taxon>
        <taxon>Arachnida</taxon>
        <taxon>Acari</taxon>
        <taxon>Acariformes</taxon>
        <taxon>Trombidiformes</taxon>
        <taxon>Prostigmata</taxon>
        <taxon>Eleutherengona</taxon>
        <taxon>Raphignathae</taxon>
        <taxon>Tetranychoidea</taxon>
        <taxon>Tetranychidae</taxon>
        <taxon>Tetranychus</taxon>
    </lineage>
</organism>
<dbReference type="AlphaFoldDB" id="T1JWE1"/>
<dbReference type="EMBL" id="CAEY01000810">
    <property type="status" value="NOT_ANNOTATED_CDS"/>
    <property type="molecule type" value="Genomic_DNA"/>
</dbReference>
<reference evidence="3" key="1">
    <citation type="submission" date="2011-08" db="EMBL/GenBank/DDBJ databases">
        <authorList>
            <person name="Rombauts S."/>
        </authorList>
    </citation>
    <scope>NUCLEOTIDE SEQUENCE</scope>
    <source>
        <strain evidence="3">London</strain>
    </source>
</reference>
<evidence type="ECO:0000256" key="1">
    <source>
        <dbReference type="SAM" id="MobiDB-lite"/>
    </source>
</evidence>
<dbReference type="HOGENOM" id="CLU_2295179_0_0_1"/>